<dbReference type="InterPro" id="IPR000873">
    <property type="entry name" value="AMP-dep_synth/lig_dom"/>
</dbReference>
<dbReference type="EC" id="6.2.1.3" evidence="3"/>
<dbReference type="Proteomes" id="UP001419910">
    <property type="component" value="Unassembled WGS sequence"/>
</dbReference>
<comment type="caution">
    <text evidence="3">The sequence shown here is derived from an EMBL/GenBank/DDBJ whole genome shotgun (WGS) entry which is preliminary data.</text>
</comment>
<evidence type="ECO:0000313" key="3">
    <source>
        <dbReference type="EMBL" id="MEN2792197.1"/>
    </source>
</evidence>
<dbReference type="PANTHER" id="PTHR43767:SF11">
    <property type="entry name" value="MEDIUM-CHAIN-FATTY-ACID--COA LIGASE"/>
    <property type="match status" value="1"/>
</dbReference>
<dbReference type="Pfam" id="PF00501">
    <property type="entry name" value="AMP-binding"/>
    <property type="match status" value="1"/>
</dbReference>
<dbReference type="Gene3D" id="3.30.300.30">
    <property type="match status" value="1"/>
</dbReference>
<feature type="domain" description="AMP-binding enzyme C-terminal" evidence="2">
    <location>
        <begin position="447"/>
        <end position="528"/>
    </location>
</feature>
<dbReference type="Pfam" id="PF13193">
    <property type="entry name" value="AMP-binding_C"/>
    <property type="match status" value="1"/>
</dbReference>
<gene>
    <name evidence="3" type="ORF">ABC974_21380</name>
</gene>
<dbReference type="InterPro" id="IPR042099">
    <property type="entry name" value="ANL_N_sf"/>
</dbReference>
<sequence>MSLKFVEAAAGHVPTGLLIRHILEGAVATAAEQEIVYRDRFRYTYAAMAERVHRLASALSALGVGEGTTVAVMDWDSHRYLEAYFAVPMMGAVLQTVNVRLSRAQLVHCLASTGATHLIFHADFATLVADILPDLPELTCHVLIDENGAVGMDGVAGEYEVLLAAASPPFAFVDFDENAVATTFHTTGTTGLPKAVAFSHRQIVLHALALATTMGWQPVGQGLRRDDVYMPLTPMFHVHAWGLPLVATMACIKQVYPGRYEPALIIDLKVREGVSFSHCVPTVLRMILDAADTVGMATLAPWAMLVGGSALPEALQNAATRSGITTFAGYGMSETGPVVAIARSAGENSAELRRAGRLVPLVAATTVDAEMMPQPRDGISVGELVLRAPWLTACYPGDSSSSDDLWRGGWLHTQDIATITSNGTVEIRDRLKDVIKSGGEWISSVQLEDLMLRHPLVKEAAVIGVPDPHWGERPIAFIVIDELAQAAEAIDSLGSLLAEHAATGQMPRFAVPARFECIDCLPKTSVGKIDKRELRNRTS</sequence>
<keyword evidence="4" id="KW-1185">Reference proteome</keyword>
<evidence type="ECO:0000259" key="2">
    <source>
        <dbReference type="Pfam" id="PF13193"/>
    </source>
</evidence>
<dbReference type="PANTHER" id="PTHR43767">
    <property type="entry name" value="LONG-CHAIN-FATTY-ACID--COA LIGASE"/>
    <property type="match status" value="1"/>
</dbReference>
<dbReference type="RefSeq" id="WP_343888435.1">
    <property type="nucleotide sequence ID" value="NZ_BAAAEH010000009.1"/>
</dbReference>
<organism evidence="3 4">
    <name type="scientific">Sphingomonas oligophenolica</name>
    <dbReference type="NCBI Taxonomy" id="301154"/>
    <lineage>
        <taxon>Bacteria</taxon>
        <taxon>Pseudomonadati</taxon>
        <taxon>Pseudomonadota</taxon>
        <taxon>Alphaproteobacteria</taxon>
        <taxon>Sphingomonadales</taxon>
        <taxon>Sphingomonadaceae</taxon>
        <taxon>Sphingomonas</taxon>
    </lineage>
</organism>
<proteinExistence type="predicted"/>
<dbReference type="Gene3D" id="3.40.50.12780">
    <property type="entry name" value="N-terminal domain of ligase-like"/>
    <property type="match status" value="1"/>
</dbReference>
<dbReference type="InterPro" id="IPR025110">
    <property type="entry name" value="AMP-bd_C"/>
</dbReference>
<feature type="domain" description="AMP-dependent synthetase/ligase" evidence="1">
    <location>
        <begin position="28"/>
        <end position="395"/>
    </location>
</feature>
<dbReference type="EMBL" id="JBDIME010000025">
    <property type="protein sequence ID" value="MEN2792197.1"/>
    <property type="molecule type" value="Genomic_DNA"/>
</dbReference>
<accession>A0ABU9Y916</accession>
<dbReference type="InterPro" id="IPR045851">
    <property type="entry name" value="AMP-bd_C_sf"/>
</dbReference>
<name>A0ABU9Y916_9SPHN</name>
<evidence type="ECO:0000313" key="4">
    <source>
        <dbReference type="Proteomes" id="UP001419910"/>
    </source>
</evidence>
<dbReference type="GO" id="GO:0004467">
    <property type="term" value="F:long-chain fatty acid-CoA ligase activity"/>
    <property type="evidence" value="ECO:0007669"/>
    <property type="project" value="UniProtKB-EC"/>
</dbReference>
<dbReference type="InterPro" id="IPR050237">
    <property type="entry name" value="ATP-dep_AMP-bd_enzyme"/>
</dbReference>
<dbReference type="NCBIfam" id="NF004837">
    <property type="entry name" value="PRK06187.1"/>
    <property type="match status" value="1"/>
</dbReference>
<protein>
    <submittedName>
        <fullName evidence="3">Long-chain-fatty-acid--CoA ligase</fullName>
        <ecNumber evidence="3">6.2.1.3</ecNumber>
    </submittedName>
</protein>
<keyword evidence="3" id="KW-0436">Ligase</keyword>
<evidence type="ECO:0000259" key="1">
    <source>
        <dbReference type="Pfam" id="PF00501"/>
    </source>
</evidence>
<dbReference type="SUPFAM" id="SSF56801">
    <property type="entry name" value="Acetyl-CoA synthetase-like"/>
    <property type="match status" value="1"/>
</dbReference>
<reference evidence="3 4" key="1">
    <citation type="submission" date="2024-05" db="EMBL/GenBank/DDBJ databases">
        <authorList>
            <person name="Liu Q."/>
            <person name="Xin Y.-H."/>
        </authorList>
    </citation>
    <scope>NUCLEOTIDE SEQUENCE [LARGE SCALE GENOMIC DNA]</scope>
    <source>
        <strain evidence="3 4">CGMCC 1.10181</strain>
    </source>
</reference>